<keyword evidence="3" id="KW-1185">Reference proteome</keyword>
<accession>A0AAU9FC93</accession>
<reference evidence="2 3" key="1">
    <citation type="submission" date="2024-02" db="EMBL/GenBank/DDBJ databases">
        <title>A chromosome-level genome assembly of Drosophila madeirensis, a fruit fly species endemic to Madeira island.</title>
        <authorList>
            <person name="Tomihara K."/>
            <person name="Llopart A."/>
            <person name="Yamamoto D."/>
        </authorList>
    </citation>
    <scope>NUCLEOTIDE SEQUENCE [LARGE SCALE GENOMIC DNA]</scope>
    <source>
        <strain evidence="2 3">RF1</strain>
    </source>
</reference>
<name>A0AAU9FC93_DROMD</name>
<proteinExistence type="predicted"/>
<sequence length="310" mass="34477">MFSKRKFSSLWAGFRNEQQENASAEAGPSAAKQQCQAKSPLVESSQRKNTPSKFNSAWQKLQNSMETSSSPRPSHWDTTIATCSQLSNISCQERPRKFKGLALGLTNSYTRPSSTQGANETPNKLSSSRKVAELCSELSGRSLNDSSLIDVSDDSYIDASPVTQPVQGQSQPVTQLVPTQTQSQYLPLSCKKAASPYRMPRCVKGGYVEEFRTTMKRVRMDQRHLRYRKASHSVHVLDVSTEFGVHLAQVEPAPGTNCGDSSFHILLHSDTAAAVRVGSRLELYLDSNKKPLQLRDKRRVYCQPHNIVIL</sequence>
<evidence type="ECO:0000313" key="2">
    <source>
        <dbReference type="EMBL" id="BFF93309.1"/>
    </source>
</evidence>
<gene>
    <name evidence="2" type="ORF">DMAD_11184</name>
</gene>
<evidence type="ECO:0000256" key="1">
    <source>
        <dbReference type="SAM" id="MobiDB-lite"/>
    </source>
</evidence>
<feature type="region of interest" description="Disordered" evidence="1">
    <location>
        <begin position="108"/>
        <end position="128"/>
    </location>
</feature>
<dbReference type="EMBL" id="AP029264">
    <property type="protein sequence ID" value="BFF93309.1"/>
    <property type="molecule type" value="Genomic_DNA"/>
</dbReference>
<feature type="region of interest" description="Disordered" evidence="1">
    <location>
        <begin position="18"/>
        <end position="53"/>
    </location>
</feature>
<feature type="compositionally biased region" description="Polar residues" evidence="1">
    <location>
        <begin position="31"/>
        <end position="53"/>
    </location>
</feature>
<protein>
    <submittedName>
        <fullName evidence="2">Uncharacterized protein</fullName>
    </submittedName>
</protein>
<evidence type="ECO:0000313" key="3">
    <source>
        <dbReference type="Proteomes" id="UP001500889"/>
    </source>
</evidence>
<dbReference type="Proteomes" id="UP001500889">
    <property type="component" value="Chromosome U"/>
</dbReference>
<organism evidence="2 3">
    <name type="scientific">Drosophila madeirensis</name>
    <name type="common">Fruit fly</name>
    <dbReference type="NCBI Taxonomy" id="30013"/>
    <lineage>
        <taxon>Eukaryota</taxon>
        <taxon>Metazoa</taxon>
        <taxon>Ecdysozoa</taxon>
        <taxon>Arthropoda</taxon>
        <taxon>Hexapoda</taxon>
        <taxon>Insecta</taxon>
        <taxon>Pterygota</taxon>
        <taxon>Neoptera</taxon>
        <taxon>Endopterygota</taxon>
        <taxon>Diptera</taxon>
        <taxon>Brachycera</taxon>
        <taxon>Muscomorpha</taxon>
        <taxon>Ephydroidea</taxon>
        <taxon>Drosophilidae</taxon>
        <taxon>Drosophila</taxon>
        <taxon>Sophophora</taxon>
    </lineage>
</organism>
<dbReference type="AlphaFoldDB" id="A0AAU9FC93"/>